<feature type="transmembrane region" description="Helical" evidence="5">
    <location>
        <begin position="446"/>
        <end position="467"/>
    </location>
</feature>
<dbReference type="Gene3D" id="1.20.1740.10">
    <property type="entry name" value="Amino acid/polyamine transporter I"/>
    <property type="match status" value="1"/>
</dbReference>
<feature type="transmembrane region" description="Helical" evidence="5">
    <location>
        <begin position="221"/>
        <end position="244"/>
    </location>
</feature>
<accession>A0ABV5X6A4</accession>
<comment type="caution">
    <text evidence="6">The sequence shown here is derived from an EMBL/GenBank/DDBJ whole genome shotgun (WGS) entry which is preliminary data.</text>
</comment>
<proteinExistence type="predicted"/>
<dbReference type="PANTHER" id="PTHR47704">
    <property type="entry name" value="POTASSIUM TRANSPORTER KIMA"/>
    <property type="match status" value="1"/>
</dbReference>
<feature type="transmembrane region" description="Helical" evidence="5">
    <location>
        <begin position="406"/>
        <end position="425"/>
    </location>
</feature>
<reference evidence="6 7" key="1">
    <citation type="submission" date="2024-09" db="EMBL/GenBank/DDBJ databases">
        <authorList>
            <person name="Sun Q."/>
            <person name="Mori K."/>
        </authorList>
    </citation>
    <scope>NUCLEOTIDE SEQUENCE [LARGE SCALE GENOMIC DNA]</scope>
    <source>
        <strain evidence="6 7">JCM 11683</strain>
    </source>
</reference>
<evidence type="ECO:0000256" key="3">
    <source>
        <dbReference type="ARBA" id="ARBA00022989"/>
    </source>
</evidence>
<dbReference type="Pfam" id="PF13520">
    <property type="entry name" value="AA_permease_2"/>
    <property type="match status" value="1"/>
</dbReference>
<feature type="transmembrane region" description="Helical" evidence="5">
    <location>
        <begin position="176"/>
        <end position="197"/>
    </location>
</feature>
<feature type="transmembrane region" description="Helical" evidence="5">
    <location>
        <begin position="122"/>
        <end position="141"/>
    </location>
</feature>
<feature type="transmembrane region" description="Helical" evidence="5">
    <location>
        <begin position="61"/>
        <end position="85"/>
    </location>
</feature>
<comment type="subcellular location">
    <subcellularLocation>
        <location evidence="1">Membrane</location>
        <topology evidence="1">Multi-pass membrane protein</topology>
    </subcellularLocation>
</comment>
<organism evidence="6 7">
    <name type="scientific">Brevibacterium otitidis</name>
    <dbReference type="NCBI Taxonomy" id="53364"/>
    <lineage>
        <taxon>Bacteria</taxon>
        <taxon>Bacillati</taxon>
        <taxon>Actinomycetota</taxon>
        <taxon>Actinomycetes</taxon>
        <taxon>Micrococcales</taxon>
        <taxon>Brevibacteriaceae</taxon>
        <taxon>Brevibacterium</taxon>
    </lineage>
</organism>
<evidence type="ECO:0000256" key="2">
    <source>
        <dbReference type="ARBA" id="ARBA00022692"/>
    </source>
</evidence>
<feature type="transmembrane region" description="Helical" evidence="5">
    <location>
        <begin position="473"/>
        <end position="491"/>
    </location>
</feature>
<dbReference type="Proteomes" id="UP001589707">
    <property type="component" value="Unassembled WGS sequence"/>
</dbReference>
<sequence length="674" mass="73237">MARNVSSAVKRLLVGRPFRSDRRRPVPLRKRLAMPVFASDMLSSVAYAPDEILLALSLSGLVALSVSPWIGLAVGAVILVIVWCYRLNLRAYPGGGGDYEVAGTNLGVRAGRAVAASLLTDYVLTLAVSMTMFASYVGSIIPELKPHRIIVSVAGILIVTLVALRGTRTTPKVLAVPTYLFLAAVFLTLIVGAYRVLSGDTPIAVTSDYWVLPRADFDTPLFGLAAAFIVLRAFTSGSVALAGVQTVATAVPRFTSPRGHNAGRTLLLAGALSATMLIGITWLASVIGIKYVAEPHIYLLNRAGTPISADYVQDPVLGQLAQAVFSDVPVLPALVAAVAALVLMAAANTALEGFPGLASRLARDSFLPRQLATRGDRLTFSNGILLLSAAAIVLVVVFRARVPDLIELYLVGVFFAFSLGQLGMIRHWTDRIRTMVTSPTRRHMQINRAINTIGFVLVTVVLVVVIITKFAGGAWIAVAAIAVLYVLMGLIHRHYRRVASELAPEEDASDTTLPPNTRAVVIITQIHKPALRALSFARATRPTSVQALTVAVDEDAAEELQREWDEMGLPVPLTILDSPYRELVRPVMNHIAEMHRNCPDDLIDVYIPQYIVGRRWENILHNQTVLRLKSRLLIVPNVVVSIVPWRLRSFTRNQDALIRRAGDVDDSIIGREQR</sequence>
<keyword evidence="4 5" id="KW-0472">Membrane</keyword>
<evidence type="ECO:0000256" key="4">
    <source>
        <dbReference type="ARBA" id="ARBA00023136"/>
    </source>
</evidence>
<keyword evidence="7" id="KW-1185">Reference proteome</keyword>
<feature type="transmembrane region" description="Helical" evidence="5">
    <location>
        <begin position="378"/>
        <end position="400"/>
    </location>
</feature>
<feature type="transmembrane region" description="Helical" evidence="5">
    <location>
        <begin position="147"/>
        <end position="164"/>
    </location>
</feature>
<name>A0ABV5X6A4_9MICO</name>
<keyword evidence="3 5" id="KW-1133">Transmembrane helix</keyword>
<evidence type="ECO:0000313" key="7">
    <source>
        <dbReference type="Proteomes" id="UP001589707"/>
    </source>
</evidence>
<dbReference type="EMBL" id="JBHMAU010000133">
    <property type="protein sequence ID" value="MFB9777972.1"/>
    <property type="molecule type" value="Genomic_DNA"/>
</dbReference>
<dbReference type="PANTHER" id="PTHR47704:SF1">
    <property type="entry name" value="POTASSIUM TRANSPORTER KIMA"/>
    <property type="match status" value="1"/>
</dbReference>
<evidence type="ECO:0000313" key="6">
    <source>
        <dbReference type="EMBL" id="MFB9777972.1"/>
    </source>
</evidence>
<feature type="transmembrane region" description="Helical" evidence="5">
    <location>
        <begin position="265"/>
        <end position="289"/>
    </location>
</feature>
<gene>
    <name evidence="6" type="ORF">ACFFN1_16465</name>
</gene>
<evidence type="ECO:0000256" key="5">
    <source>
        <dbReference type="SAM" id="Phobius"/>
    </source>
</evidence>
<dbReference type="InterPro" id="IPR002293">
    <property type="entry name" value="AA/rel_permease1"/>
</dbReference>
<protein>
    <submittedName>
        <fullName evidence="6">APC family permease</fullName>
    </submittedName>
</protein>
<keyword evidence="2 5" id="KW-0812">Transmembrane</keyword>
<feature type="transmembrane region" description="Helical" evidence="5">
    <location>
        <begin position="333"/>
        <end position="357"/>
    </location>
</feature>
<evidence type="ECO:0000256" key="1">
    <source>
        <dbReference type="ARBA" id="ARBA00004141"/>
    </source>
</evidence>
<dbReference type="InterPro" id="IPR053153">
    <property type="entry name" value="APC_K+_Transporter"/>
</dbReference>
<dbReference type="RefSeq" id="WP_376841984.1">
    <property type="nucleotide sequence ID" value="NZ_JBHMAU010000133.1"/>
</dbReference>